<reference evidence="3" key="1">
    <citation type="journal article" date="2019" name="Int. J. Syst. Evol. Microbiol.">
        <title>The Global Catalogue of Microorganisms (GCM) 10K type strain sequencing project: providing services to taxonomists for standard genome sequencing and annotation.</title>
        <authorList>
            <consortium name="The Broad Institute Genomics Platform"/>
            <consortium name="The Broad Institute Genome Sequencing Center for Infectious Disease"/>
            <person name="Wu L."/>
            <person name="Ma J."/>
        </authorList>
    </citation>
    <scope>NUCLEOTIDE SEQUENCE [LARGE SCALE GENOMIC DNA]</scope>
    <source>
        <strain evidence="3">CGMCC 4.7132</strain>
    </source>
</reference>
<organism evidence="2 3">
    <name type="scientific">Sphaerisporangium dianthi</name>
    <dbReference type="NCBI Taxonomy" id="1436120"/>
    <lineage>
        <taxon>Bacteria</taxon>
        <taxon>Bacillati</taxon>
        <taxon>Actinomycetota</taxon>
        <taxon>Actinomycetes</taxon>
        <taxon>Streptosporangiales</taxon>
        <taxon>Streptosporangiaceae</taxon>
        <taxon>Sphaerisporangium</taxon>
    </lineage>
</organism>
<keyword evidence="3" id="KW-1185">Reference proteome</keyword>
<dbReference type="Proteomes" id="UP001596004">
    <property type="component" value="Unassembled WGS sequence"/>
</dbReference>
<evidence type="ECO:0000313" key="2">
    <source>
        <dbReference type="EMBL" id="MFC4533985.1"/>
    </source>
</evidence>
<feature type="compositionally biased region" description="Basic and acidic residues" evidence="1">
    <location>
        <begin position="84"/>
        <end position="96"/>
    </location>
</feature>
<feature type="region of interest" description="Disordered" evidence="1">
    <location>
        <begin position="84"/>
        <end position="103"/>
    </location>
</feature>
<dbReference type="EMBL" id="JBHSFP010000019">
    <property type="protein sequence ID" value="MFC4533985.1"/>
    <property type="molecule type" value="Genomic_DNA"/>
</dbReference>
<name>A0ABV9CNI7_9ACTN</name>
<evidence type="ECO:0000313" key="3">
    <source>
        <dbReference type="Proteomes" id="UP001596004"/>
    </source>
</evidence>
<accession>A0ABV9CNI7</accession>
<comment type="caution">
    <text evidence="2">The sequence shown here is derived from an EMBL/GenBank/DDBJ whole genome shotgun (WGS) entry which is preliminary data.</text>
</comment>
<evidence type="ECO:0000256" key="1">
    <source>
        <dbReference type="SAM" id="MobiDB-lite"/>
    </source>
</evidence>
<protein>
    <submittedName>
        <fullName evidence="2">Uncharacterized protein</fullName>
    </submittedName>
</protein>
<sequence length="103" mass="11121">MTDDLLNDLWLGHIPDVAVNTLTISANRVTIHATTTTGGAAYPSCGTASARVHSSYVRRLDDSLEVLDLVDLTDHEAAVGEHILESDRDGASDTRRFISCRSP</sequence>
<proteinExistence type="predicted"/>
<gene>
    <name evidence="2" type="ORF">ACFO60_24750</name>
</gene>
<dbReference type="RefSeq" id="WP_380843966.1">
    <property type="nucleotide sequence ID" value="NZ_JBHSFP010000019.1"/>
</dbReference>